<accession>A0A2P2JDK1</accession>
<reference evidence="1" key="1">
    <citation type="submission" date="2018-02" db="EMBL/GenBank/DDBJ databases">
        <title>Rhizophora mucronata_Transcriptome.</title>
        <authorList>
            <person name="Meera S.P."/>
            <person name="Sreeshan A."/>
            <person name="Augustine A."/>
        </authorList>
    </citation>
    <scope>NUCLEOTIDE SEQUENCE</scope>
    <source>
        <tissue evidence="1">Leaf</tissue>
    </source>
</reference>
<proteinExistence type="predicted"/>
<organism evidence="1">
    <name type="scientific">Rhizophora mucronata</name>
    <name type="common">Asiatic mangrove</name>
    <dbReference type="NCBI Taxonomy" id="61149"/>
    <lineage>
        <taxon>Eukaryota</taxon>
        <taxon>Viridiplantae</taxon>
        <taxon>Streptophyta</taxon>
        <taxon>Embryophyta</taxon>
        <taxon>Tracheophyta</taxon>
        <taxon>Spermatophyta</taxon>
        <taxon>Magnoliopsida</taxon>
        <taxon>eudicotyledons</taxon>
        <taxon>Gunneridae</taxon>
        <taxon>Pentapetalae</taxon>
        <taxon>rosids</taxon>
        <taxon>fabids</taxon>
        <taxon>Malpighiales</taxon>
        <taxon>Rhizophoraceae</taxon>
        <taxon>Rhizophora</taxon>
    </lineage>
</organism>
<dbReference type="EMBL" id="GGEC01011050">
    <property type="protein sequence ID" value="MBW91533.1"/>
    <property type="molecule type" value="Transcribed_RNA"/>
</dbReference>
<evidence type="ECO:0000313" key="1">
    <source>
        <dbReference type="EMBL" id="MBW91533.1"/>
    </source>
</evidence>
<dbReference type="AlphaFoldDB" id="A0A2P2JDK1"/>
<sequence>MVVSLFFEDMQMIAFLHWICPSSHHCKNWLQPICMAINGISGTFSEVNLGATYLQLGGVFLLAQKS</sequence>
<protein>
    <submittedName>
        <fullName evidence="1">Auxin response factor</fullName>
    </submittedName>
</protein>
<name>A0A2P2JDK1_RHIMU</name>